<dbReference type="NCBIfam" id="TIGR00728">
    <property type="entry name" value="OPT_sfam"/>
    <property type="match status" value="1"/>
</dbReference>
<feature type="transmembrane region" description="Helical" evidence="6">
    <location>
        <begin position="519"/>
        <end position="538"/>
    </location>
</feature>
<feature type="transmembrane region" description="Helical" evidence="6">
    <location>
        <begin position="133"/>
        <end position="150"/>
    </location>
</feature>
<dbReference type="PANTHER" id="PTHR31645:SF0">
    <property type="entry name" value="OLIGOPEPTIDE TRANSPORTER YGL114W-RELATED"/>
    <property type="match status" value="1"/>
</dbReference>
<proteinExistence type="predicted"/>
<organism evidence="7 8">
    <name type="scientific">Peredibacter starrii</name>
    <dbReference type="NCBI Taxonomy" id="28202"/>
    <lineage>
        <taxon>Bacteria</taxon>
        <taxon>Pseudomonadati</taxon>
        <taxon>Bdellovibrionota</taxon>
        <taxon>Bacteriovoracia</taxon>
        <taxon>Bacteriovoracales</taxon>
        <taxon>Bacteriovoracaceae</taxon>
        <taxon>Peredibacter</taxon>
    </lineage>
</organism>
<keyword evidence="4 6" id="KW-1133">Transmembrane helix</keyword>
<comment type="subcellular location">
    <subcellularLocation>
        <location evidence="1">Membrane</location>
        <topology evidence="1">Multi-pass membrane protein</topology>
    </subcellularLocation>
</comment>
<feature type="transmembrane region" description="Helical" evidence="6">
    <location>
        <begin position="597"/>
        <end position="617"/>
    </location>
</feature>
<name>A0AAX4HSB7_9BACT</name>
<accession>A0AAX4HSB7</accession>
<feature type="transmembrane region" description="Helical" evidence="6">
    <location>
        <begin position="347"/>
        <end position="367"/>
    </location>
</feature>
<feature type="transmembrane region" description="Helical" evidence="6">
    <location>
        <begin position="373"/>
        <end position="393"/>
    </location>
</feature>
<dbReference type="InterPro" id="IPR045035">
    <property type="entry name" value="YSL-like"/>
</dbReference>
<dbReference type="GO" id="GO:0035673">
    <property type="term" value="F:oligopeptide transmembrane transporter activity"/>
    <property type="evidence" value="ECO:0007669"/>
    <property type="project" value="InterPro"/>
</dbReference>
<dbReference type="PANTHER" id="PTHR31645">
    <property type="entry name" value="OLIGOPEPTIDE TRANSPORTER YGL114W-RELATED"/>
    <property type="match status" value="1"/>
</dbReference>
<evidence type="ECO:0000256" key="2">
    <source>
        <dbReference type="ARBA" id="ARBA00022448"/>
    </source>
</evidence>
<evidence type="ECO:0000313" key="8">
    <source>
        <dbReference type="Proteomes" id="UP001324634"/>
    </source>
</evidence>
<keyword evidence="5 6" id="KW-0472">Membrane</keyword>
<dbReference type="Proteomes" id="UP001324634">
    <property type="component" value="Chromosome"/>
</dbReference>
<dbReference type="InterPro" id="IPR004813">
    <property type="entry name" value="OPT"/>
</dbReference>
<keyword evidence="3 6" id="KW-0812">Transmembrane</keyword>
<dbReference type="RefSeq" id="WP_321397581.1">
    <property type="nucleotide sequence ID" value="NZ_CP139487.1"/>
</dbReference>
<evidence type="ECO:0000256" key="6">
    <source>
        <dbReference type="SAM" id="Phobius"/>
    </source>
</evidence>
<dbReference type="Pfam" id="PF03169">
    <property type="entry name" value="OPT"/>
    <property type="match status" value="1"/>
</dbReference>
<evidence type="ECO:0000256" key="3">
    <source>
        <dbReference type="ARBA" id="ARBA00022692"/>
    </source>
</evidence>
<feature type="transmembrane region" description="Helical" evidence="6">
    <location>
        <begin position="62"/>
        <end position="81"/>
    </location>
</feature>
<dbReference type="GO" id="GO:0016020">
    <property type="term" value="C:membrane"/>
    <property type="evidence" value="ECO:0007669"/>
    <property type="project" value="UniProtKB-SubCell"/>
</dbReference>
<feature type="transmembrane region" description="Helical" evidence="6">
    <location>
        <begin position="461"/>
        <end position="483"/>
    </location>
</feature>
<keyword evidence="2" id="KW-0813">Transport</keyword>
<dbReference type="AlphaFoldDB" id="A0AAX4HSB7"/>
<evidence type="ECO:0000256" key="1">
    <source>
        <dbReference type="ARBA" id="ARBA00004141"/>
    </source>
</evidence>
<feature type="transmembrane region" description="Helical" evidence="6">
    <location>
        <begin position="296"/>
        <end position="318"/>
    </location>
</feature>
<evidence type="ECO:0000256" key="4">
    <source>
        <dbReference type="ARBA" id="ARBA00022989"/>
    </source>
</evidence>
<dbReference type="KEGG" id="psti:SOO65_04450"/>
<evidence type="ECO:0000256" key="5">
    <source>
        <dbReference type="ARBA" id="ARBA00023136"/>
    </source>
</evidence>
<feature type="transmembrane region" description="Helical" evidence="6">
    <location>
        <begin position="550"/>
        <end position="577"/>
    </location>
</feature>
<feature type="transmembrane region" description="Helical" evidence="6">
    <location>
        <begin position="264"/>
        <end position="284"/>
    </location>
</feature>
<evidence type="ECO:0000313" key="7">
    <source>
        <dbReference type="EMBL" id="WPU65988.1"/>
    </source>
</evidence>
<protein>
    <submittedName>
        <fullName evidence="7">OPT family oligopeptide transporter</fullName>
    </submittedName>
</protein>
<reference evidence="7 8" key="1">
    <citation type="submission" date="2023-11" db="EMBL/GenBank/DDBJ databases">
        <title>Peredibacter starrii A3.12.</title>
        <authorList>
            <person name="Mitchell R.J."/>
        </authorList>
    </citation>
    <scope>NUCLEOTIDE SEQUENCE [LARGE SCALE GENOMIC DNA]</scope>
    <source>
        <strain evidence="7 8">A3.12</strain>
    </source>
</reference>
<keyword evidence="8" id="KW-1185">Reference proteome</keyword>
<dbReference type="EMBL" id="CP139487">
    <property type="protein sequence ID" value="WPU65988.1"/>
    <property type="molecule type" value="Genomic_DNA"/>
</dbReference>
<feature type="transmembrane region" description="Helical" evidence="6">
    <location>
        <begin position="34"/>
        <end position="56"/>
    </location>
</feature>
<gene>
    <name evidence="7" type="ORF">SOO65_04450</name>
</gene>
<feature type="transmembrane region" description="Helical" evidence="6">
    <location>
        <begin position="101"/>
        <end position="121"/>
    </location>
</feature>
<sequence>MIKELSEEQVRTMTLEEKDQWWLKNVYKGDMPQLTIRSALTGMILGGILSLTNLYIGIKTGWTLGVGISSVILSFAFFKLIQKLKLGSEMSILENNAMQSIATSAGYMTAPMMASIPAYMMVTGQVIPMWQCFWWIVVLSLLGVLFAFPLKRRFINDEQMPFPEGYAAGVVLDSLHDEDGKQGMFKAKLMMIGAGLSALIEILRADTLLAKFKMGFLAIPHYWDDFIYKFATPAIMGTPLKHLTVQFDTSIVMMGTGGLMSMKTAMSILLGAFINYFLLAPVMIDAGIITDTTFKAITMWSLWGGAAVMTTSSLYSFFSKPQIIIQSFKKMFSKKEAKDDILEKIELPMWIFAVGIPVIGALTVYLGHIWFGIHYWLGIIAIPLVFVFTLIAVTSTGLTAITPGGALGKLTQITYGALAPGNVTTNLMTAGITSEVSLNASNLLMDIKPSYMLGGKPRLQALGHILGIFAGGLIAVPVFYSIFHGDISLFTTDALPLPSALVWKGVSEVLTKGLSNLHYTAQIAAGIGAVLGIVIEIANKKMNGKFPLSGVGLGLGFVLRFADAWSMALGTLIFWVAKKMCKNKDGVGYRAFVDNQETLAAGVIAGGSIIGIILILLEQAV</sequence>